<comment type="subcellular location">
    <subcellularLocation>
        <location evidence="2">Cytoplasm</location>
    </subcellularLocation>
    <subcellularLocation>
        <location evidence="1">Nucleus</location>
    </subcellularLocation>
</comment>
<dbReference type="Gene3D" id="1.20.1420.10">
    <property type="entry name" value="Talin, central domain"/>
    <property type="match status" value="1"/>
</dbReference>
<evidence type="ECO:0000256" key="3">
    <source>
        <dbReference type="ARBA" id="ARBA00008940"/>
    </source>
</evidence>
<evidence type="ECO:0000256" key="5">
    <source>
        <dbReference type="ARBA" id="ARBA00023242"/>
    </source>
</evidence>
<evidence type="ECO:0000256" key="7">
    <source>
        <dbReference type="SAM" id="Coils"/>
    </source>
</evidence>
<reference evidence="10 11" key="1">
    <citation type="journal article" date="2012" name="PLoS Pathog.">
        <title>Diverse lifestyles and strategies of plant pathogenesis encoded in the genomes of eighteen Dothideomycetes fungi.</title>
        <authorList>
            <person name="Ohm R.A."/>
            <person name="Feau N."/>
            <person name="Henrissat B."/>
            <person name="Schoch C.L."/>
            <person name="Horwitz B.A."/>
            <person name="Barry K.W."/>
            <person name="Condon B.J."/>
            <person name="Copeland A.C."/>
            <person name="Dhillon B."/>
            <person name="Glaser F."/>
            <person name="Hesse C.N."/>
            <person name="Kosti I."/>
            <person name="LaButti K."/>
            <person name="Lindquist E.A."/>
            <person name="Lucas S."/>
            <person name="Salamov A.A."/>
            <person name="Bradshaw R.E."/>
            <person name="Ciuffetti L."/>
            <person name="Hamelin R.C."/>
            <person name="Kema G.H.J."/>
            <person name="Lawrence C."/>
            <person name="Scott J.A."/>
            <person name="Spatafora J.W."/>
            <person name="Turgeon B.G."/>
            <person name="de Wit P.J.G.M."/>
            <person name="Zhong S."/>
            <person name="Goodwin S.B."/>
            <person name="Grigoriev I.V."/>
        </authorList>
    </citation>
    <scope>NUCLEOTIDE SEQUENCE [LARGE SCALE GENOMIC DNA]</scope>
    <source>
        <strain evidence="10 11">SO2202</strain>
    </source>
</reference>
<proteinExistence type="inferred from homology"/>
<dbReference type="RefSeq" id="XP_016759695.1">
    <property type="nucleotide sequence ID" value="XM_016908147.1"/>
</dbReference>
<dbReference type="HOGENOM" id="CLU_040328_0_0_1"/>
<evidence type="ECO:0000256" key="1">
    <source>
        <dbReference type="ARBA" id="ARBA00004123"/>
    </source>
</evidence>
<dbReference type="GeneID" id="27905284"/>
<evidence type="ECO:0000259" key="8">
    <source>
        <dbReference type="Pfam" id="PF13324"/>
    </source>
</evidence>
<dbReference type="InterPro" id="IPR026907">
    <property type="entry name" value="GCIP-like"/>
</dbReference>
<evidence type="ECO:0000256" key="2">
    <source>
        <dbReference type="ARBA" id="ARBA00004496"/>
    </source>
</evidence>
<evidence type="ECO:0000256" key="4">
    <source>
        <dbReference type="ARBA" id="ARBA00022490"/>
    </source>
</evidence>
<dbReference type="InterPro" id="IPR049318">
    <property type="entry name" value="GCIP_C"/>
</dbReference>
<feature type="domain" description="Cyclin-D1-binding protein 1-like C-terminal" evidence="9">
    <location>
        <begin position="211"/>
        <end position="315"/>
    </location>
</feature>
<evidence type="ECO:0000259" key="9">
    <source>
        <dbReference type="Pfam" id="PF20936"/>
    </source>
</evidence>
<sequence>MAPSAADKKTLQDLIQSTQALLQQFISSLHSIETNRLDSAPNPLHVLRDSAKLLKAHTTKLSLLAINTPFTPSEITKILRELAGTCLPAMMSAVQICEQEKSTWGSSMGREVTNRVRRVFREVENLLKELKSIAGGNGQGATKARDSLASTGVVWESCDALIELERLGVAGLAVKKAEEYRDTIKDAIAELQEWKDDVDDALLDSGDDGVDGDADSLDDIFHAANSCPKDRPELKELLDVATGKLKKIVFLYTAIGKRRFKTFGSKPLEDSRSVQDLDHILQGLHALQEDVDDIAAGFYDLDEDAVKQVLNKCVADAREISNLARLDWRAQEDEFTAWRDKWDEALVG</sequence>
<name>M3BW79_SPHMS</name>
<dbReference type="eggNOG" id="ENOG502QZAU">
    <property type="taxonomic scope" value="Eukaryota"/>
</dbReference>
<keyword evidence="7" id="KW-0175">Coiled coil</keyword>
<dbReference type="STRING" id="692275.M3BW79"/>
<evidence type="ECO:0000256" key="6">
    <source>
        <dbReference type="ARBA" id="ARBA00023306"/>
    </source>
</evidence>
<feature type="domain" description="Cyclin-D1-binding protein 1-like N-terminal" evidence="8">
    <location>
        <begin position="47"/>
        <end position="197"/>
    </location>
</feature>
<feature type="coiled-coil region" evidence="7">
    <location>
        <begin position="177"/>
        <end position="204"/>
    </location>
</feature>
<gene>
    <name evidence="10" type="ORF">SEPMUDRAFT_165044</name>
</gene>
<dbReference type="Proteomes" id="UP000016931">
    <property type="component" value="Unassembled WGS sequence"/>
</dbReference>
<evidence type="ECO:0000313" key="10">
    <source>
        <dbReference type="EMBL" id="EMF11574.1"/>
    </source>
</evidence>
<dbReference type="Pfam" id="PF13324">
    <property type="entry name" value="GCIP_N"/>
    <property type="match status" value="1"/>
</dbReference>
<dbReference type="PANTHER" id="PTHR15492">
    <property type="entry name" value="CYCLIN D1-BINDING PROTEIN 1"/>
    <property type="match status" value="1"/>
</dbReference>
<dbReference type="OrthoDB" id="4088536at2759"/>
<evidence type="ECO:0000313" key="11">
    <source>
        <dbReference type="Proteomes" id="UP000016931"/>
    </source>
</evidence>
<dbReference type="PANTHER" id="PTHR15492:SF1">
    <property type="entry name" value="CYCLIN-D1-BINDING PROTEIN 1"/>
    <property type="match status" value="1"/>
</dbReference>
<dbReference type="OMA" id="WSKTWLK"/>
<keyword evidence="6" id="KW-0131">Cell cycle</keyword>
<dbReference type="InterPro" id="IPR049317">
    <property type="entry name" value="GCIP-like_N"/>
</dbReference>
<comment type="similarity">
    <text evidence="3">Belongs to the CCNDBP1 family.</text>
</comment>
<keyword evidence="11" id="KW-1185">Reference proteome</keyword>
<dbReference type="AlphaFoldDB" id="M3BW79"/>
<accession>M3BW79</accession>
<keyword evidence="4" id="KW-0963">Cytoplasm</keyword>
<dbReference type="EMBL" id="KB456266">
    <property type="protein sequence ID" value="EMF11574.1"/>
    <property type="molecule type" value="Genomic_DNA"/>
</dbReference>
<protein>
    <submittedName>
        <fullName evidence="10">Uncharacterized protein</fullName>
    </submittedName>
</protein>
<dbReference type="Gene3D" id="1.20.1410.10">
    <property type="entry name" value="I/LWEQ domain"/>
    <property type="match status" value="1"/>
</dbReference>
<dbReference type="GO" id="GO:0005634">
    <property type="term" value="C:nucleus"/>
    <property type="evidence" value="ECO:0007669"/>
    <property type="project" value="UniProtKB-SubCell"/>
</dbReference>
<keyword evidence="5" id="KW-0539">Nucleus</keyword>
<dbReference type="Pfam" id="PF20936">
    <property type="entry name" value="GCIP_C"/>
    <property type="match status" value="1"/>
</dbReference>
<dbReference type="GO" id="GO:0005737">
    <property type="term" value="C:cytoplasm"/>
    <property type="evidence" value="ECO:0007669"/>
    <property type="project" value="UniProtKB-SubCell"/>
</dbReference>
<organism evidence="10 11">
    <name type="scientific">Sphaerulina musiva (strain SO2202)</name>
    <name type="common">Poplar stem canker fungus</name>
    <name type="synonym">Septoria musiva</name>
    <dbReference type="NCBI Taxonomy" id="692275"/>
    <lineage>
        <taxon>Eukaryota</taxon>
        <taxon>Fungi</taxon>
        <taxon>Dikarya</taxon>
        <taxon>Ascomycota</taxon>
        <taxon>Pezizomycotina</taxon>
        <taxon>Dothideomycetes</taxon>
        <taxon>Dothideomycetidae</taxon>
        <taxon>Mycosphaerellales</taxon>
        <taxon>Mycosphaerellaceae</taxon>
        <taxon>Sphaerulina</taxon>
    </lineage>
</organism>